<name>A0A9D2DV26_9FIRM</name>
<comment type="caution">
    <text evidence="1">The sequence shown here is derived from an EMBL/GenBank/DDBJ whole genome shotgun (WGS) entry which is preliminary data.</text>
</comment>
<accession>A0A9D2DV26</accession>
<reference evidence="1" key="2">
    <citation type="submission" date="2021-04" db="EMBL/GenBank/DDBJ databases">
        <authorList>
            <person name="Gilroy R."/>
        </authorList>
    </citation>
    <scope>NUCLEOTIDE SEQUENCE</scope>
    <source>
        <strain evidence="1">14324</strain>
    </source>
</reference>
<evidence type="ECO:0000313" key="1">
    <source>
        <dbReference type="EMBL" id="HIZ23621.1"/>
    </source>
</evidence>
<reference evidence="1" key="1">
    <citation type="journal article" date="2021" name="PeerJ">
        <title>Extensive microbial diversity within the chicken gut microbiome revealed by metagenomics and culture.</title>
        <authorList>
            <person name="Gilroy R."/>
            <person name="Ravi A."/>
            <person name="Getino M."/>
            <person name="Pursley I."/>
            <person name="Horton D.L."/>
            <person name="Alikhan N.F."/>
            <person name="Baker D."/>
            <person name="Gharbi K."/>
            <person name="Hall N."/>
            <person name="Watson M."/>
            <person name="Adriaenssens E.M."/>
            <person name="Foster-Nyarko E."/>
            <person name="Jarju S."/>
            <person name="Secka A."/>
            <person name="Antonio M."/>
            <person name="Oren A."/>
            <person name="Chaudhuri R.R."/>
            <person name="La Ragione R."/>
            <person name="Hildebrand F."/>
            <person name="Pallen M.J."/>
        </authorList>
    </citation>
    <scope>NUCLEOTIDE SEQUENCE</scope>
    <source>
        <strain evidence="1">14324</strain>
    </source>
</reference>
<organism evidence="1 2">
    <name type="scientific">Candidatus Blautia faecigallinarum</name>
    <dbReference type="NCBI Taxonomy" id="2838488"/>
    <lineage>
        <taxon>Bacteria</taxon>
        <taxon>Bacillati</taxon>
        <taxon>Bacillota</taxon>
        <taxon>Clostridia</taxon>
        <taxon>Lachnospirales</taxon>
        <taxon>Lachnospiraceae</taxon>
        <taxon>Blautia</taxon>
    </lineage>
</organism>
<dbReference type="Proteomes" id="UP000824041">
    <property type="component" value="Unassembled WGS sequence"/>
</dbReference>
<evidence type="ECO:0000313" key="2">
    <source>
        <dbReference type="Proteomes" id="UP000824041"/>
    </source>
</evidence>
<protein>
    <submittedName>
        <fullName evidence="1">Uncharacterized protein</fullName>
    </submittedName>
</protein>
<dbReference type="EMBL" id="DXBU01000168">
    <property type="protein sequence ID" value="HIZ23621.1"/>
    <property type="molecule type" value="Genomic_DNA"/>
</dbReference>
<proteinExistence type="predicted"/>
<dbReference type="AlphaFoldDB" id="A0A9D2DV26"/>
<sequence>MATSSILTNVVIRDSKKAEVFADALEASSRDPKRKPSAPTIPILCDADAIRSFLVKKGQKQ</sequence>
<gene>
    <name evidence="1" type="ORF">IAA21_12660</name>
</gene>